<dbReference type="SUPFAM" id="SSF54211">
    <property type="entry name" value="Ribosomal protein S5 domain 2-like"/>
    <property type="match status" value="1"/>
</dbReference>
<dbReference type="Pfam" id="PF00288">
    <property type="entry name" value="GHMP_kinases_N"/>
    <property type="match status" value="1"/>
</dbReference>
<dbReference type="RefSeq" id="WP_052546857.1">
    <property type="nucleotide sequence ID" value="NZ_JMCC02000010.1"/>
</dbReference>
<evidence type="ECO:0000256" key="4">
    <source>
        <dbReference type="ARBA" id="ARBA00022840"/>
    </source>
</evidence>
<dbReference type="PROSITE" id="PS00627">
    <property type="entry name" value="GHMP_KINASES_ATP"/>
    <property type="match status" value="1"/>
</dbReference>
<evidence type="ECO:0000313" key="8">
    <source>
        <dbReference type="Proteomes" id="UP000031599"/>
    </source>
</evidence>
<reference evidence="7 8" key="1">
    <citation type="submission" date="2014-12" db="EMBL/GenBank/DDBJ databases">
        <title>Genome assembly of Enhygromyxa salina DSM 15201.</title>
        <authorList>
            <person name="Sharma G."/>
            <person name="Subramanian S."/>
        </authorList>
    </citation>
    <scope>NUCLEOTIDE SEQUENCE [LARGE SCALE GENOMIC DNA]</scope>
    <source>
        <strain evidence="7 8">DSM 15201</strain>
    </source>
</reference>
<dbReference type="PIRSF" id="PIRSF036406">
    <property type="entry name" value="Hept_kin"/>
    <property type="match status" value="1"/>
</dbReference>
<evidence type="ECO:0000259" key="6">
    <source>
        <dbReference type="Pfam" id="PF08544"/>
    </source>
</evidence>
<dbReference type="InterPro" id="IPR001174">
    <property type="entry name" value="HddA/FKP"/>
</dbReference>
<keyword evidence="4" id="KW-0067">ATP-binding</keyword>
<feature type="domain" description="GHMP kinase C-terminal" evidence="6">
    <location>
        <begin position="238"/>
        <end position="307"/>
    </location>
</feature>
<feature type="domain" description="GHMP kinase N-terminal" evidence="5">
    <location>
        <begin position="79"/>
        <end position="158"/>
    </location>
</feature>
<dbReference type="InterPro" id="IPR036554">
    <property type="entry name" value="GHMP_kinase_C_sf"/>
</dbReference>
<keyword evidence="3 7" id="KW-0418">Kinase</keyword>
<dbReference type="GO" id="GO:0004335">
    <property type="term" value="F:galactokinase activity"/>
    <property type="evidence" value="ECO:0007669"/>
    <property type="project" value="TreeGrafter"/>
</dbReference>
<dbReference type="InterPro" id="IPR006203">
    <property type="entry name" value="GHMP_knse_ATP-bd_CS"/>
</dbReference>
<dbReference type="GO" id="GO:0006012">
    <property type="term" value="P:galactose metabolic process"/>
    <property type="evidence" value="ECO:0007669"/>
    <property type="project" value="TreeGrafter"/>
</dbReference>
<dbReference type="AlphaFoldDB" id="A0A0C2A522"/>
<protein>
    <submittedName>
        <fullName evidence="7">D,D-heptose 7-phosphate kinase</fullName>
    </submittedName>
</protein>
<dbReference type="GO" id="GO:0005829">
    <property type="term" value="C:cytosol"/>
    <property type="evidence" value="ECO:0007669"/>
    <property type="project" value="TreeGrafter"/>
</dbReference>
<dbReference type="InterPro" id="IPR013750">
    <property type="entry name" value="GHMP_kinase_C_dom"/>
</dbReference>
<sequence>MMITTRTPLRASFVGGGTDLPNYYREYGGAVVSTALRLYVDVSVRRRSALMGPRYRLDCGTHEEVDNIGAIEHPIVREALRMLDVDVPLEIVSYSDVPSGTGLGSSSSFTVGLLHALEIMLGRQPAPAQLAAAAFQLEAVILDQPIGRQDQTIAALGGLQHIRFLRDDRVEARPAPTPTPTSIALERGGLLFYLGGQRRAGPLLRSLQTPSDAQRQGLRAIAGTCEAFGAALDQGAKLAKLGEILDQTWQLKRELSPGVASPLVDQAYAAAQAAGAYGGKLLGAGGTGCLLVLADPKRHPGIRAALARFAELPFQFSAHGSRVLHAATPQREHPSVSTPP</sequence>
<keyword evidence="1" id="KW-0808">Transferase</keyword>
<dbReference type="EMBL" id="JMCC02000010">
    <property type="protein sequence ID" value="KIG18518.1"/>
    <property type="molecule type" value="Genomic_DNA"/>
</dbReference>
<evidence type="ECO:0000259" key="5">
    <source>
        <dbReference type="Pfam" id="PF00288"/>
    </source>
</evidence>
<keyword evidence="2" id="KW-0547">Nucleotide-binding</keyword>
<proteinExistence type="predicted"/>
<organism evidence="7 8">
    <name type="scientific">Enhygromyxa salina</name>
    <dbReference type="NCBI Taxonomy" id="215803"/>
    <lineage>
        <taxon>Bacteria</taxon>
        <taxon>Pseudomonadati</taxon>
        <taxon>Myxococcota</taxon>
        <taxon>Polyangia</taxon>
        <taxon>Nannocystales</taxon>
        <taxon>Nannocystaceae</taxon>
        <taxon>Enhygromyxa</taxon>
    </lineage>
</organism>
<dbReference type="InterPro" id="IPR014606">
    <property type="entry name" value="Heptose_7-P_kinase"/>
</dbReference>
<comment type="caution">
    <text evidence="7">The sequence shown here is derived from an EMBL/GenBank/DDBJ whole genome shotgun (WGS) entry which is preliminary data.</text>
</comment>
<dbReference type="InterPro" id="IPR006204">
    <property type="entry name" value="GHMP_kinase_N_dom"/>
</dbReference>
<evidence type="ECO:0000313" key="7">
    <source>
        <dbReference type="EMBL" id="KIG18518.1"/>
    </source>
</evidence>
<dbReference type="GO" id="GO:0005524">
    <property type="term" value="F:ATP binding"/>
    <property type="evidence" value="ECO:0007669"/>
    <property type="project" value="UniProtKB-KW"/>
</dbReference>
<dbReference type="Pfam" id="PF08544">
    <property type="entry name" value="GHMP_kinases_C"/>
    <property type="match status" value="1"/>
</dbReference>
<dbReference type="Proteomes" id="UP000031599">
    <property type="component" value="Unassembled WGS sequence"/>
</dbReference>
<gene>
    <name evidence="7" type="ORF">DB30_00203</name>
</gene>
<dbReference type="PANTHER" id="PTHR10457">
    <property type="entry name" value="MEVALONATE KINASE/GALACTOKINASE"/>
    <property type="match status" value="1"/>
</dbReference>
<evidence type="ECO:0000256" key="1">
    <source>
        <dbReference type="ARBA" id="ARBA00022679"/>
    </source>
</evidence>
<dbReference type="SUPFAM" id="SSF55060">
    <property type="entry name" value="GHMP Kinase, C-terminal domain"/>
    <property type="match status" value="1"/>
</dbReference>
<dbReference type="PRINTS" id="PR00960">
    <property type="entry name" value="LMBPPROTEIN"/>
</dbReference>
<name>A0A0C2A522_9BACT</name>
<evidence type="ECO:0000256" key="3">
    <source>
        <dbReference type="ARBA" id="ARBA00022777"/>
    </source>
</evidence>
<dbReference type="Gene3D" id="3.30.230.120">
    <property type="match status" value="1"/>
</dbReference>
<evidence type="ECO:0000256" key="2">
    <source>
        <dbReference type="ARBA" id="ARBA00022741"/>
    </source>
</evidence>
<dbReference type="InterPro" id="IPR020568">
    <property type="entry name" value="Ribosomal_Su5_D2-typ_SF"/>
</dbReference>
<dbReference type="PANTHER" id="PTHR10457:SF29">
    <property type="entry name" value="LMBP PROTEIN"/>
    <property type="match status" value="1"/>
</dbReference>
<accession>A0A0C2A522</accession>